<evidence type="ECO:0000313" key="3">
    <source>
        <dbReference type="Proteomes" id="UP001630127"/>
    </source>
</evidence>
<gene>
    <name evidence="2" type="ORF">ACH5RR_033662</name>
</gene>
<comment type="caution">
    <text evidence="2">The sequence shown here is derived from an EMBL/GenBank/DDBJ whole genome shotgun (WGS) entry which is preliminary data.</text>
</comment>
<dbReference type="PANTHER" id="PTHR48204">
    <property type="entry name" value="OS07G0265100 PROTEIN"/>
    <property type="match status" value="1"/>
</dbReference>
<dbReference type="AlphaFoldDB" id="A0ABD2Y9W5"/>
<feature type="region of interest" description="Disordered" evidence="1">
    <location>
        <begin position="1"/>
        <end position="21"/>
    </location>
</feature>
<evidence type="ECO:0000313" key="2">
    <source>
        <dbReference type="EMBL" id="KAL3503821.1"/>
    </source>
</evidence>
<organism evidence="2 3">
    <name type="scientific">Cinchona calisaya</name>
    <dbReference type="NCBI Taxonomy" id="153742"/>
    <lineage>
        <taxon>Eukaryota</taxon>
        <taxon>Viridiplantae</taxon>
        <taxon>Streptophyta</taxon>
        <taxon>Embryophyta</taxon>
        <taxon>Tracheophyta</taxon>
        <taxon>Spermatophyta</taxon>
        <taxon>Magnoliopsida</taxon>
        <taxon>eudicotyledons</taxon>
        <taxon>Gunneridae</taxon>
        <taxon>Pentapetalae</taxon>
        <taxon>asterids</taxon>
        <taxon>lamiids</taxon>
        <taxon>Gentianales</taxon>
        <taxon>Rubiaceae</taxon>
        <taxon>Cinchonoideae</taxon>
        <taxon>Cinchoneae</taxon>
        <taxon>Cinchona</taxon>
    </lineage>
</organism>
<dbReference type="PANTHER" id="PTHR48204:SF1">
    <property type="entry name" value="OS07G0265100 PROTEIN"/>
    <property type="match status" value="1"/>
</dbReference>
<dbReference type="Proteomes" id="UP001630127">
    <property type="component" value="Unassembled WGS sequence"/>
</dbReference>
<name>A0ABD2Y9W5_9GENT</name>
<dbReference type="EMBL" id="JBJUIK010000014">
    <property type="protein sequence ID" value="KAL3503821.1"/>
    <property type="molecule type" value="Genomic_DNA"/>
</dbReference>
<evidence type="ECO:0000256" key="1">
    <source>
        <dbReference type="SAM" id="MobiDB-lite"/>
    </source>
</evidence>
<accession>A0ABD2Y9W5</accession>
<protein>
    <submittedName>
        <fullName evidence="2">Uncharacterized protein</fullName>
    </submittedName>
</protein>
<sequence>MDMGPMLNSDSHKRLPSSTTTTTTTTTKCLLFDRRYGLVYDVRKDPSEEALSGGRGMFCIVPLSKALIKSASHMINLVASSTLRILEKPNLYTPEVLQVNINNKVQRVASSLKKPKIDLPILKRSRAFSSN</sequence>
<keyword evidence="3" id="KW-1185">Reference proteome</keyword>
<proteinExistence type="predicted"/>
<reference evidence="2 3" key="1">
    <citation type="submission" date="2024-11" db="EMBL/GenBank/DDBJ databases">
        <title>A near-complete genome assembly of Cinchona calisaya.</title>
        <authorList>
            <person name="Lian D.C."/>
            <person name="Zhao X.W."/>
            <person name="Wei L."/>
        </authorList>
    </citation>
    <scope>NUCLEOTIDE SEQUENCE [LARGE SCALE GENOMIC DNA]</scope>
    <source>
        <tissue evidence="2">Nenye</tissue>
    </source>
</reference>